<dbReference type="Proteomes" id="UP001375812">
    <property type="component" value="Unassembled WGS sequence"/>
</dbReference>
<organism evidence="1 2">
    <name type="scientific">Ochrobactrum vermis</name>
    <dbReference type="NCBI Taxonomy" id="1827297"/>
    <lineage>
        <taxon>Bacteria</taxon>
        <taxon>Pseudomonadati</taxon>
        <taxon>Pseudomonadota</taxon>
        <taxon>Alphaproteobacteria</taxon>
        <taxon>Hyphomicrobiales</taxon>
        <taxon>Brucellaceae</taxon>
        <taxon>Brucella/Ochrobactrum group</taxon>
        <taxon>Ochrobactrum</taxon>
    </lineage>
</organism>
<name>A0ABU8PGS2_9HYPH</name>
<comment type="caution">
    <text evidence="1">The sequence shown here is derived from an EMBL/GenBank/DDBJ whole genome shotgun (WGS) entry which is preliminary data.</text>
</comment>
<dbReference type="EMBL" id="JBBGZH010000001">
    <property type="protein sequence ID" value="MEJ5020636.1"/>
    <property type="molecule type" value="Genomic_DNA"/>
</dbReference>
<dbReference type="RefSeq" id="WP_105542945.1">
    <property type="nucleotide sequence ID" value="NZ_JBBGZH010000001.1"/>
</dbReference>
<protein>
    <submittedName>
        <fullName evidence="1">Uncharacterized protein</fullName>
    </submittedName>
</protein>
<evidence type="ECO:0000313" key="2">
    <source>
        <dbReference type="Proteomes" id="UP001375812"/>
    </source>
</evidence>
<gene>
    <name evidence="1" type="ORF">WH297_12965</name>
</gene>
<sequence length="99" mass="11168">MNRKERRASKLDWNRVTASHSYSEASQHLGEPALSILVEAFKTITEGLPMSDQELFDANMSLIKNGYLVVFIAFDKEGKLHVKYNLRLPSENAEGATLQ</sequence>
<accession>A0ABU8PGS2</accession>
<proteinExistence type="predicted"/>
<keyword evidence="2" id="KW-1185">Reference proteome</keyword>
<reference evidence="1 2" key="1">
    <citation type="submission" date="2023-12" db="EMBL/GenBank/DDBJ databases">
        <title>Gut-associated functions are favored during microbiome assembly across C. elegans life.</title>
        <authorList>
            <person name="Zimmermann J."/>
        </authorList>
    </citation>
    <scope>NUCLEOTIDE SEQUENCE [LARGE SCALE GENOMIC DNA]</scope>
    <source>
        <strain evidence="1 2">MYb71</strain>
    </source>
</reference>
<evidence type="ECO:0000313" key="1">
    <source>
        <dbReference type="EMBL" id="MEJ5020636.1"/>
    </source>
</evidence>